<evidence type="ECO:0000313" key="3">
    <source>
        <dbReference type="Proteomes" id="UP001054945"/>
    </source>
</evidence>
<reference evidence="2 3" key="1">
    <citation type="submission" date="2021-06" db="EMBL/GenBank/DDBJ databases">
        <title>Caerostris extrusa draft genome.</title>
        <authorList>
            <person name="Kono N."/>
            <person name="Arakawa K."/>
        </authorList>
    </citation>
    <scope>NUCLEOTIDE SEQUENCE [LARGE SCALE GENOMIC DNA]</scope>
</reference>
<evidence type="ECO:0000313" key="2">
    <source>
        <dbReference type="EMBL" id="GIY47760.1"/>
    </source>
</evidence>
<protein>
    <submittedName>
        <fullName evidence="2">Uncharacterized protein</fullName>
    </submittedName>
</protein>
<sequence>MNWLRDASSEREIPTENGDGANNKLNSAFDLNRKNRFSLRRSRPKELERNRNSSTRHSHRLFPHHHCHCPVDARYVPILPRFGSL</sequence>
<feature type="region of interest" description="Disordered" evidence="1">
    <location>
        <begin position="1"/>
        <end position="62"/>
    </location>
</feature>
<dbReference type="EMBL" id="BPLR01011620">
    <property type="protein sequence ID" value="GIY47760.1"/>
    <property type="molecule type" value="Genomic_DNA"/>
</dbReference>
<organism evidence="2 3">
    <name type="scientific">Caerostris extrusa</name>
    <name type="common">Bark spider</name>
    <name type="synonym">Caerostris bankana</name>
    <dbReference type="NCBI Taxonomy" id="172846"/>
    <lineage>
        <taxon>Eukaryota</taxon>
        <taxon>Metazoa</taxon>
        <taxon>Ecdysozoa</taxon>
        <taxon>Arthropoda</taxon>
        <taxon>Chelicerata</taxon>
        <taxon>Arachnida</taxon>
        <taxon>Araneae</taxon>
        <taxon>Araneomorphae</taxon>
        <taxon>Entelegynae</taxon>
        <taxon>Araneoidea</taxon>
        <taxon>Araneidae</taxon>
        <taxon>Caerostris</taxon>
    </lineage>
</organism>
<gene>
    <name evidence="2" type="ORF">CEXT_431361</name>
</gene>
<dbReference type="Proteomes" id="UP001054945">
    <property type="component" value="Unassembled WGS sequence"/>
</dbReference>
<keyword evidence="3" id="KW-1185">Reference proteome</keyword>
<proteinExistence type="predicted"/>
<comment type="caution">
    <text evidence="2">The sequence shown here is derived from an EMBL/GenBank/DDBJ whole genome shotgun (WGS) entry which is preliminary data.</text>
</comment>
<dbReference type="AlphaFoldDB" id="A0AAV4TMW3"/>
<name>A0AAV4TMW3_CAEEX</name>
<feature type="compositionally biased region" description="Basic residues" evidence="1">
    <location>
        <begin position="34"/>
        <end position="43"/>
    </location>
</feature>
<accession>A0AAV4TMW3</accession>
<evidence type="ECO:0000256" key="1">
    <source>
        <dbReference type="SAM" id="MobiDB-lite"/>
    </source>
</evidence>